<evidence type="ECO:0000313" key="3">
    <source>
        <dbReference type="Proteomes" id="UP000799750"/>
    </source>
</evidence>
<sequence>MGFLEGLIKRPKTSKLTPVIQRTYNEPQKPLANQPEKPPPNPYLLEQYSTSRDVIYCAQLMRRMYSLDLSIWAMEDSAPEDIPSREAMKTSANALLGEIRDVVEAWQRDIQGGYGGAWKPEERNLIDEISRAVLECPAERYFVPTDARPAGTRKLGKQRGPSAMGNSTNTGGGNGHARASIALPELHGDTRPVVELEAQSLRSSRRAQIFRSLRNPLENPSTLRTTQAT</sequence>
<evidence type="ECO:0000313" key="2">
    <source>
        <dbReference type="EMBL" id="KAF2496482.1"/>
    </source>
</evidence>
<protein>
    <submittedName>
        <fullName evidence="2">Uncharacterized protein</fullName>
    </submittedName>
</protein>
<feature type="region of interest" description="Disordered" evidence="1">
    <location>
        <begin position="148"/>
        <end position="229"/>
    </location>
</feature>
<keyword evidence="3" id="KW-1185">Reference proteome</keyword>
<accession>A0A6A6QWF8</accession>
<gene>
    <name evidence="2" type="ORF">BU16DRAFT_561298</name>
</gene>
<name>A0A6A6QWF8_9PEZI</name>
<feature type="compositionally biased region" description="Polar residues" evidence="1">
    <location>
        <begin position="218"/>
        <end position="229"/>
    </location>
</feature>
<reference evidence="2" key="1">
    <citation type="journal article" date="2020" name="Stud. Mycol.">
        <title>101 Dothideomycetes genomes: a test case for predicting lifestyles and emergence of pathogens.</title>
        <authorList>
            <person name="Haridas S."/>
            <person name="Albert R."/>
            <person name="Binder M."/>
            <person name="Bloem J."/>
            <person name="Labutti K."/>
            <person name="Salamov A."/>
            <person name="Andreopoulos B."/>
            <person name="Baker S."/>
            <person name="Barry K."/>
            <person name="Bills G."/>
            <person name="Bluhm B."/>
            <person name="Cannon C."/>
            <person name="Castanera R."/>
            <person name="Culley D."/>
            <person name="Daum C."/>
            <person name="Ezra D."/>
            <person name="Gonzalez J."/>
            <person name="Henrissat B."/>
            <person name="Kuo A."/>
            <person name="Liang C."/>
            <person name="Lipzen A."/>
            <person name="Lutzoni F."/>
            <person name="Magnuson J."/>
            <person name="Mondo S."/>
            <person name="Nolan M."/>
            <person name="Ohm R."/>
            <person name="Pangilinan J."/>
            <person name="Park H.-J."/>
            <person name="Ramirez L."/>
            <person name="Alfaro M."/>
            <person name="Sun H."/>
            <person name="Tritt A."/>
            <person name="Yoshinaga Y."/>
            <person name="Zwiers L.-H."/>
            <person name="Turgeon B."/>
            <person name="Goodwin S."/>
            <person name="Spatafora J."/>
            <person name="Crous P."/>
            <person name="Grigoriev I."/>
        </authorList>
    </citation>
    <scope>NUCLEOTIDE SEQUENCE</scope>
    <source>
        <strain evidence="2">CBS 269.34</strain>
    </source>
</reference>
<organism evidence="2 3">
    <name type="scientific">Lophium mytilinum</name>
    <dbReference type="NCBI Taxonomy" id="390894"/>
    <lineage>
        <taxon>Eukaryota</taxon>
        <taxon>Fungi</taxon>
        <taxon>Dikarya</taxon>
        <taxon>Ascomycota</taxon>
        <taxon>Pezizomycotina</taxon>
        <taxon>Dothideomycetes</taxon>
        <taxon>Pleosporomycetidae</taxon>
        <taxon>Mytilinidiales</taxon>
        <taxon>Mytilinidiaceae</taxon>
        <taxon>Lophium</taxon>
    </lineage>
</organism>
<dbReference type="EMBL" id="MU004188">
    <property type="protein sequence ID" value="KAF2496482.1"/>
    <property type="molecule type" value="Genomic_DNA"/>
</dbReference>
<dbReference type="OrthoDB" id="5223630at2759"/>
<dbReference type="AlphaFoldDB" id="A0A6A6QWF8"/>
<proteinExistence type="predicted"/>
<dbReference type="Proteomes" id="UP000799750">
    <property type="component" value="Unassembled WGS sequence"/>
</dbReference>
<evidence type="ECO:0000256" key="1">
    <source>
        <dbReference type="SAM" id="MobiDB-lite"/>
    </source>
</evidence>